<proteinExistence type="predicted"/>
<feature type="transmembrane region" description="Helical" evidence="3">
    <location>
        <begin position="96"/>
        <end position="113"/>
    </location>
</feature>
<sequence length="575" mass="58434">MVPADRRAGVPLSMNGLAADSAWLEPVPWLPALAPLWPLALLAALALPPLRTTVLGLARWAALPALLIAIAAPAAALPLPGLLLGGSLQLDAAGRWLLAAVGLLWLAAGWLAVDWLRTPTRATAFLLAMAGALWLPLAGDLPSVLAASVLAAYPLYCLLGGTRGGRVLLVSVVIADLLVLEALLLMAKGGAGLDLRALQAALPEAKGHGIVLTLLLLGFGAKAGLMGLHYWLAPATQEAPAPQLAQMVAFTLAAGLLPLLRLLPLAGAHWPSAAALLAWLTLAGCLWAAAAGLLQAAPRALTAYTLSALTTLWLGLMALGLDQPAAGAASVPVEGVLPAVFALSGVGVGALLLAGGATQRHGRLVGWLLALLSALLAVLAVLGALLVTTAGGDAVHHPLIGALVCTGLLLGASVGAAAERACAPGSGREYSVSAMLVAAGLVMLVLGLLPLSAAPPTAGDWPLDRLVAPGAALLGGFAAGPITRRLLARLPRIPPGDVLVIIGYLTARLVGAWRRLGAVIGGWRNGLITAGAQVYQRLDRLSTPENGERRLRRWSTATLLLLLTGVVLALLVRSG</sequence>
<dbReference type="EMBL" id="NRRV01000107">
    <property type="protein sequence ID" value="MBK1633692.1"/>
    <property type="molecule type" value="Genomic_DNA"/>
</dbReference>
<feature type="transmembrane region" description="Helical" evidence="3">
    <location>
        <begin position="60"/>
        <end position="84"/>
    </location>
</feature>
<feature type="transmembrane region" description="Helical" evidence="3">
    <location>
        <begin position="167"/>
        <end position="187"/>
    </location>
</feature>
<feature type="transmembrane region" description="Helical" evidence="3">
    <location>
        <begin position="430"/>
        <end position="454"/>
    </location>
</feature>
<dbReference type="Proteomes" id="UP000748752">
    <property type="component" value="Unassembled WGS sequence"/>
</dbReference>
<keyword evidence="2 3" id="KW-0812">Transmembrane</keyword>
<keyword evidence="6" id="KW-1185">Reference proteome</keyword>
<evidence type="ECO:0000313" key="5">
    <source>
        <dbReference type="EMBL" id="MBK1633692.1"/>
    </source>
</evidence>
<evidence type="ECO:0000259" key="4">
    <source>
        <dbReference type="Pfam" id="PF00361"/>
    </source>
</evidence>
<dbReference type="Pfam" id="PF00361">
    <property type="entry name" value="Proton_antipo_M"/>
    <property type="match status" value="1"/>
</dbReference>
<protein>
    <recommendedName>
        <fullName evidence="4">NADH:quinone oxidoreductase/Mrp antiporter transmembrane domain-containing protein</fullName>
    </recommendedName>
</protein>
<feature type="transmembrane region" description="Helical" evidence="3">
    <location>
        <begin position="554"/>
        <end position="572"/>
    </location>
</feature>
<comment type="subcellular location">
    <subcellularLocation>
        <location evidence="1">Endomembrane system</location>
        <topology evidence="1">Multi-pass membrane protein</topology>
    </subcellularLocation>
    <subcellularLocation>
        <location evidence="2">Membrane</location>
        <topology evidence="2">Multi-pass membrane protein</topology>
    </subcellularLocation>
</comment>
<comment type="caution">
    <text evidence="5">The sequence shown here is derived from an EMBL/GenBank/DDBJ whole genome shotgun (WGS) entry which is preliminary data.</text>
</comment>
<feature type="transmembrane region" description="Helical" evidence="3">
    <location>
        <begin position="301"/>
        <end position="321"/>
    </location>
</feature>
<evidence type="ECO:0000256" key="1">
    <source>
        <dbReference type="ARBA" id="ARBA00004127"/>
    </source>
</evidence>
<evidence type="ECO:0000256" key="2">
    <source>
        <dbReference type="RuleBase" id="RU000320"/>
    </source>
</evidence>
<feature type="transmembrane region" description="Helical" evidence="3">
    <location>
        <begin position="207"/>
        <end position="232"/>
    </location>
</feature>
<feature type="transmembrane region" description="Helical" evidence="3">
    <location>
        <begin position="143"/>
        <end position="160"/>
    </location>
</feature>
<feature type="domain" description="NADH:quinone oxidoreductase/Mrp antiporter transmembrane" evidence="4">
    <location>
        <begin position="167"/>
        <end position="318"/>
    </location>
</feature>
<feature type="transmembrane region" description="Helical" evidence="3">
    <location>
        <begin position="29"/>
        <end position="48"/>
    </location>
</feature>
<accession>A0ABS1CP23</accession>
<feature type="transmembrane region" description="Helical" evidence="3">
    <location>
        <begin position="275"/>
        <end position="294"/>
    </location>
</feature>
<feature type="transmembrane region" description="Helical" evidence="3">
    <location>
        <begin position="399"/>
        <end position="418"/>
    </location>
</feature>
<gene>
    <name evidence="5" type="ORF">CKO31_23710</name>
</gene>
<feature type="transmembrane region" description="Helical" evidence="3">
    <location>
        <begin position="364"/>
        <end position="387"/>
    </location>
</feature>
<organism evidence="5 6">
    <name type="scientific">Thiohalocapsa halophila</name>
    <dbReference type="NCBI Taxonomy" id="69359"/>
    <lineage>
        <taxon>Bacteria</taxon>
        <taxon>Pseudomonadati</taxon>
        <taxon>Pseudomonadota</taxon>
        <taxon>Gammaproteobacteria</taxon>
        <taxon>Chromatiales</taxon>
        <taxon>Chromatiaceae</taxon>
        <taxon>Thiohalocapsa</taxon>
    </lineage>
</organism>
<evidence type="ECO:0000256" key="3">
    <source>
        <dbReference type="SAM" id="Phobius"/>
    </source>
</evidence>
<reference evidence="5 6" key="1">
    <citation type="journal article" date="2020" name="Microorganisms">
        <title>Osmotic Adaptation and Compatible Solute Biosynthesis of Phototrophic Bacteria as Revealed from Genome Analyses.</title>
        <authorList>
            <person name="Imhoff J.F."/>
            <person name="Rahn T."/>
            <person name="Kunzel S."/>
            <person name="Keller A."/>
            <person name="Neulinger S.C."/>
        </authorList>
    </citation>
    <scope>NUCLEOTIDE SEQUENCE [LARGE SCALE GENOMIC DNA]</scope>
    <source>
        <strain evidence="5 6">DSM 6210</strain>
    </source>
</reference>
<name>A0ABS1CP23_9GAMM</name>
<feature type="transmembrane region" description="Helical" evidence="3">
    <location>
        <begin position="244"/>
        <end position="263"/>
    </location>
</feature>
<evidence type="ECO:0000313" key="6">
    <source>
        <dbReference type="Proteomes" id="UP000748752"/>
    </source>
</evidence>
<feature type="transmembrane region" description="Helical" evidence="3">
    <location>
        <begin position="120"/>
        <end position="137"/>
    </location>
</feature>
<feature type="transmembrane region" description="Helical" evidence="3">
    <location>
        <begin position="466"/>
        <end position="483"/>
    </location>
</feature>
<dbReference type="InterPro" id="IPR001750">
    <property type="entry name" value="ND/Mrp_TM"/>
</dbReference>
<keyword evidence="3" id="KW-1133">Transmembrane helix</keyword>
<keyword evidence="3" id="KW-0472">Membrane</keyword>
<feature type="transmembrane region" description="Helical" evidence="3">
    <location>
        <begin position="336"/>
        <end position="357"/>
    </location>
</feature>